<gene>
    <name evidence="2" type="ORF">V5799_025396</name>
</gene>
<name>A0AAQ4E9H3_AMBAM</name>
<dbReference type="AlphaFoldDB" id="A0AAQ4E9H3"/>
<dbReference type="SUPFAM" id="SSF54236">
    <property type="entry name" value="Ubiquitin-like"/>
    <property type="match status" value="1"/>
</dbReference>
<protein>
    <submittedName>
        <fullName evidence="2">Uncharacterized protein</fullName>
    </submittedName>
</protein>
<proteinExistence type="predicted"/>
<comment type="caution">
    <text evidence="2">The sequence shown here is derived from an EMBL/GenBank/DDBJ whole genome shotgun (WGS) entry which is preliminary data.</text>
</comment>
<evidence type="ECO:0000313" key="3">
    <source>
        <dbReference type="Proteomes" id="UP001321473"/>
    </source>
</evidence>
<organism evidence="2 3">
    <name type="scientific">Amblyomma americanum</name>
    <name type="common">Lone star tick</name>
    <dbReference type="NCBI Taxonomy" id="6943"/>
    <lineage>
        <taxon>Eukaryota</taxon>
        <taxon>Metazoa</taxon>
        <taxon>Ecdysozoa</taxon>
        <taxon>Arthropoda</taxon>
        <taxon>Chelicerata</taxon>
        <taxon>Arachnida</taxon>
        <taxon>Acari</taxon>
        <taxon>Parasitiformes</taxon>
        <taxon>Ixodida</taxon>
        <taxon>Ixodoidea</taxon>
        <taxon>Ixodidae</taxon>
        <taxon>Amblyomminae</taxon>
        <taxon>Amblyomma</taxon>
    </lineage>
</organism>
<reference evidence="2 3" key="1">
    <citation type="journal article" date="2023" name="Arcadia Sci">
        <title>De novo assembly of a long-read Amblyomma americanum tick genome.</title>
        <authorList>
            <person name="Chou S."/>
            <person name="Poskanzer K.E."/>
            <person name="Rollins M."/>
            <person name="Thuy-Boun P.S."/>
        </authorList>
    </citation>
    <scope>NUCLEOTIDE SEQUENCE [LARGE SCALE GENOMIC DNA]</scope>
    <source>
        <strain evidence="2">F_SG_1</strain>
        <tissue evidence="2">Salivary glands</tissue>
    </source>
</reference>
<dbReference type="InterPro" id="IPR029071">
    <property type="entry name" value="Ubiquitin-like_domsf"/>
</dbReference>
<dbReference type="Proteomes" id="UP001321473">
    <property type="component" value="Unassembled WGS sequence"/>
</dbReference>
<sequence length="91" mass="10118">MEYPSPLTESAPASGSSVRRRGLSRGRRTLFDDENVYEVQAQWKARGWFELRERNEASGASLSTLLAPSNAAPGGHVYAPFCPRGQWFPSF</sequence>
<dbReference type="Gene3D" id="3.10.20.90">
    <property type="entry name" value="Phosphatidylinositol 3-kinase Catalytic Subunit, Chain A, domain 1"/>
    <property type="match status" value="1"/>
</dbReference>
<feature type="region of interest" description="Disordered" evidence="1">
    <location>
        <begin position="1"/>
        <end position="24"/>
    </location>
</feature>
<evidence type="ECO:0000313" key="2">
    <source>
        <dbReference type="EMBL" id="KAK8771355.1"/>
    </source>
</evidence>
<keyword evidence="3" id="KW-1185">Reference proteome</keyword>
<accession>A0AAQ4E9H3</accession>
<evidence type="ECO:0000256" key="1">
    <source>
        <dbReference type="SAM" id="MobiDB-lite"/>
    </source>
</evidence>
<dbReference type="EMBL" id="JARKHS020019858">
    <property type="protein sequence ID" value="KAK8771355.1"/>
    <property type="molecule type" value="Genomic_DNA"/>
</dbReference>